<dbReference type="Proteomes" id="UP001459277">
    <property type="component" value="Unassembled WGS sequence"/>
</dbReference>
<comment type="caution">
    <text evidence="1">The sequence shown here is derived from an EMBL/GenBank/DDBJ whole genome shotgun (WGS) entry which is preliminary data.</text>
</comment>
<protein>
    <submittedName>
        <fullName evidence="1">Uncharacterized protein</fullName>
    </submittedName>
</protein>
<name>A0AAW2BZW0_9ROSI</name>
<gene>
    <name evidence="1" type="ORF">SO802_026516</name>
</gene>
<keyword evidence="2" id="KW-1185">Reference proteome</keyword>
<proteinExistence type="predicted"/>
<evidence type="ECO:0000313" key="1">
    <source>
        <dbReference type="EMBL" id="KAK9991531.1"/>
    </source>
</evidence>
<organism evidence="1 2">
    <name type="scientific">Lithocarpus litseifolius</name>
    <dbReference type="NCBI Taxonomy" id="425828"/>
    <lineage>
        <taxon>Eukaryota</taxon>
        <taxon>Viridiplantae</taxon>
        <taxon>Streptophyta</taxon>
        <taxon>Embryophyta</taxon>
        <taxon>Tracheophyta</taxon>
        <taxon>Spermatophyta</taxon>
        <taxon>Magnoliopsida</taxon>
        <taxon>eudicotyledons</taxon>
        <taxon>Gunneridae</taxon>
        <taxon>Pentapetalae</taxon>
        <taxon>rosids</taxon>
        <taxon>fabids</taxon>
        <taxon>Fagales</taxon>
        <taxon>Fagaceae</taxon>
        <taxon>Lithocarpus</taxon>
    </lineage>
</organism>
<dbReference type="AlphaFoldDB" id="A0AAW2BZW0"/>
<reference evidence="1 2" key="1">
    <citation type="submission" date="2024-01" db="EMBL/GenBank/DDBJ databases">
        <title>A telomere-to-telomere, gap-free genome of sweet tea (Lithocarpus litseifolius).</title>
        <authorList>
            <person name="Zhou J."/>
        </authorList>
    </citation>
    <scope>NUCLEOTIDE SEQUENCE [LARGE SCALE GENOMIC DNA]</scope>
    <source>
        <strain evidence="1">Zhou-2022a</strain>
        <tissue evidence="1">Leaf</tissue>
    </source>
</reference>
<sequence>MTIISSMDRNSSLSRKFLNLLKKTDKAIQLDKMTEAYISDTSNECSSNLSSEQGGDSTKFQKVDVQSNVQLTPKFVLKENKRTYSMTTTKKQRKKIQKTLFK</sequence>
<feature type="non-terminal residue" evidence="1">
    <location>
        <position position="102"/>
    </location>
</feature>
<dbReference type="EMBL" id="JAZDWU010000009">
    <property type="protein sequence ID" value="KAK9991531.1"/>
    <property type="molecule type" value="Genomic_DNA"/>
</dbReference>
<accession>A0AAW2BZW0</accession>
<evidence type="ECO:0000313" key="2">
    <source>
        <dbReference type="Proteomes" id="UP001459277"/>
    </source>
</evidence>